<evidence type="ECO:0000259" key="2">
    <source>
        <dbReference type="Pfam" id="PF17802"/>
    </source>
</evidence>
<dbReference type="AlphaFoldDB" id="A0A0F6R2Y1"/>
<evidence type="ECO:0000313" key="4">
    <source>
        <dbReference type="Proteomes" id="UP000033457"/>
    </source>
</evidence>
<dbReference type="HOGENOM" id="CLU_372890_0_0_11"/>
<keyword evidence="4" id="KW-1185">Reference proteome</keyword>
<protein>
    <submittedName>
        <fullName evidence="3">Putative collagen-binding protein</fullName>
    </submittedName>
</protein>
<feature type="domain" description="SpaA-like prealbumin fold" evidence="2">
    <location>
        <begin position="584"/>
        <end position="682"/>
    </location>
</feature>
<feature type="transmembrane region" description="Helical" evidence="1">
    <location>
        <begin position="722"/>
        <end position="740"/>
    </location>
</feature>
<gene>
    <name evidence="3" type="ORF">UL82_08805</name>
</gene>
<dbReference type="GO" id="GO:0005975">
    <property type="term" value="P:carbohydrate metabolic process"/>
    <property type="evidence" value="ECO:0007669"/>
    <property type="project" value="UniProtKB-ARBA"/>
</dbReference>
<proteinExistence type="predicted"/>
<name>A0A0F6R2Y1_9CORY</name>
<dbReference type="KEGG" id="cku:UL82_08805"/>
<dbReference type="STRING" id="35755.UL82_08805"/>
<keyword evidence="3" id="KW-0176">Collagen</keyword>
<organism evidence="3 4">
    <name type="scientific">Corynebacterium kutscheri</name>
    <dbReference type="NCBI Taxonomy" id="35755"/>
    <lineage>
        <taxon>Bacteria</taxon>
        <taxon>Bacillati</taxon>
        <taxon>Actinomycetota</taxon>
        <taxon>Actinomycetes</taxon>
        <taxon>Mycobacteriales</taxon>
        <taxon>Corynebacteriaceae</taxon>
        <taxon>Corynebacterium</taxon>
    </lineage>
</organism>
<evidence type="ECO:0000313" key="3">
    <source>
        <dbReference type="EMBL" id="AKE41908.1"/>
    </source>
</evidence>
<dbReference type="Proteomes" id="UP000033457">
    <property type="component" value="Chromosome"/>
</dbReference>
<dbReference type="InterPro" id="IPR041033">
    <property type="entry name" value="SpaA_PFL_dom_1"/>
</dbReference>
<reference evidence="3 4" key="1">
    <citation type="journal article" date="2015" name="Genome Announc.">
        <title>Complete Genome Sequence of Corynebacterium kutscheri DSM 20755, a Corynebacterial Type Strain with Remarkably Low G+C Content of Chromosomal DNA.</title>
        <authorList>
            <person name="Ruckert C."/>
            <person name="Albersmeier A."/>
            <person name="Winkler A."/>
            <person name="Tauch A."/>
        </authorList>
    </citation>
    <scope>NUCLEOTIDE SEQUENCE [LARGE SCALE GENOMIC DNA]</scope>
    <source>
        <strain evidence="3 4">DSM 20755</strain>
    </source>
</reference>
<keyword evidence="1" id="KW-0472">Membrane</keyword>
<dbReference type="RefSeq" id="WP_046440415.1">
    <property type="nucleotide sequence ID" value="NZ_CP011312.1"/>
</dbReference>
<dbReference type="EMBL" id="CP011312">
    <property type="protein sequence ID" value="AKE41908.1"/>
    <property type="molecule type" value="Genomic_DNA"/>
</dbReference>
<dbReference type="OrthoDB" id="4424254at2"/>
<keyword evidence="1" id="KW-0812">Transmembrane</keyword>
<keyword evidence="1" id="KW-1133">Transmembrane helix</keyword>
<accession>A0A0F6R2Y1</accession>
<sequence>MVANNDINDKKAQQREYKIVDNPKFTTAALITKVVRVDGSGAETELAKTATGYLVDQGTIEPNTSQTVKVRVYFNLDGDNTQLQCNSEGAGYGGFNQVDVSYKENNDVVVTDTACAPIPEAAQLNFAKTNAKVEEVDHNEDQLLVTYDLVVTNPEQGIARNYYELVDTPEFVSGAKITEVKLASAQSSTGQALTTVLTTPLARGAGWLLTPANTMIAIAPGETHTYKLQILVDKLPPTAPEETMTCNEGQAHRGLYNRAHITVPSVEGKKELSDIDCVDAQSQPGKLSIDKQVVQVLNQHGNGNAQVEYKIVVSNDAPGAIDHQVSVTDIPQFGVAVGDPISFEKCKSEDTDYEKITGTNGVYILDNKVLAAGQRLEYFVRVTFKLPKVGTPEEELRCKDTGNAGLFNKAVATYGVKVKRSIEATACENIPTNFADPTIKKTVDQVVPVADRTGYSQVYYTVRVAASADARQQKVTVIDKPDFGGVTIESLEIDRQGTWTKVTADGDSYHLVEDLNLSPDTFVELKIRVTVRNAVVSASADVLQCVDATPGKGLYNQVVLNWPGGSAQDDACAPSPQDTALAELEIEKVTSAGEQLDRGLGWQFSLYYYGEDGKQQGSLVSTLNEDSTSGQPNSVTTGKILRAGHYQLVETKAPEGYELLPQPVDIQLTFDGDTPKMNASNQANFPGVELIQREQPSVGEKIWVIQVADVRRGELPQAGGRGVGLFVLGAAMIFGCAMWLRRRNK</sequence>
<dbReference type="InterPro" id="IPR013783">
    <property type="entry name" value="Ig-like_fold"/>
</dbReference>
<dbReference type="Gene3D" id="2.60.40.10">
    <property type="entry name" value="Immunoglobulins"/>
    <property type="match status" value="1"/>
</dbReference>
<evidence type="ECO:0000256" key="1">
    <source>
        <dbReference type="SAM" id="Phobius"/>
    </source>
</evidence>
<dbReference type="Pfam" id="PF17802">
    <property type="entry name" value="SpaA"/>
    <property type="match status" value="1"/>
</dbReference>